<proteinExistence type="predicted"/>
<name>A0A9J6E3U6_RHIMP</name>
<protein>
    <recommendedName>
        <fullName evidence="3">Tick transposon</fullName>
    </recommendedName>
</protein>
<evidence type="ECO:0000313" key="2">
    <source>
        <dbReference type="Proteomes" id="UP000821866"/>
    </source>
</evidence>
<reference evidence="1" key="1">
    <citation type="journal article" date="2020" name="Cell">
        <title>Large-Scale Comparative Analyses of Tick Genomes Elucidate Their Genetic Diversity and Vector Capacities.</title>
        <authorList>
            <consortium name="Tick Genome and Microbiome Consortium (TIGMIC)"/>
            <person name="Jia N."/>
            <person name="Wang J."/>
            <person name="Shi W."/>
            <person name="Du L."/>
            <person name="Sun Y."/>
            <person name="Zhan W."/>
            <person name="Jiang J.F."/>
            <person name="Wang Q."/>
            <person name="Zhang B."/>
            <person name="Ji P."/>
            <person name="Bell-Sakyi L."/>
            <person name="Cui X.M."/>
            <person name="Yuan T.T."/>
            <person name="Jiang B.G."/>
            <person name="Yang W.F."/>
            <person name="Lam T.T."/>
            <person name="Chang Q.C."/>
            <person name="Ding S.J."/>
            <person name="Wang X.J."/>
            <person name="Zhu J.G."/>
            <person name="Ruan X.D."/>
            <person name="Zhao L."/>
            <person name="Wei J.T."/>
            <person name="Ye R.Z."/>
            <person name="Que T.C."/>
            <person name="Du C.H."/>
            <person name="Zhou Y.H."/>
            <person name="Cheng J.X."/>
            <person name="Dai P.F."/>
            <person name="Guo W.B."/>
            <person name="Han X.H."/>
            <person name="Huang E.J."/>
            <person name="Li L.F."/>
            <person name="Wei W."/>
            <person name="Gao Y.C."/>
            <person name="Liu J.Z."/>
            <person name="Shao H.Z."/>
            <person name="Wang X."/>
            <person name="Wang C.C."/>
            <person name="Yang T.C."/>
            <person name="Huo Q.B."/>
            <person name="Li W."/>
            <person name="Chen H.Y."/>
            <person name="Chen S.E."/>
            <person name="Zhou L.G."/>
            <person name="Ni X.B."/>
            <person name="Tian J.H."/>
            <person name="Sheng Y."/>
            <person name="Liu T."/>
            <person name="Pan Y.S."/>
            <person name="Xia L.Y."/>
            <person name="Li J."/>
            <person name="Zhao F."/>
            <person name="Cao W.C."/>
        </authorList>
    </citation>
    <scope>NUCLEOTIDE SEQUENCE</scope>
    <source>
        <strain evidence="1">Rmic-2018</strain>
    </source>
</reference>
<dbReference type="VEuPathDB" id="VectorBase:LOC119168736"/>
<gene>
    <name evidence="1" type="ORF">HPB51_020508</name>
</gene>
<comment type="caution">
    <text evidence="1">The sequence shown here is derived from an EMBL/GenBank/DDBJ whole genome shotgun (WGS) entry which is preliminary data.</text>
</comment>
<sequence>MWLLENDTPPRPLPKTGISRRARAFLLRLRTDCSRTAARQFRFTSSGSPSCAECPAEETTEHILLHCPGYTEQRRRLFDAYSRLGLPHVSLDHLRFPQAPRSSLMRAFEALLEFFGDAALIARL</sequence>
<accession>A0A9J6E3U6</accession>
<dbReference type="EMBL" id="JABSTU010000006">
    <property type="protein sequence ID" value="KAH8028930.1"/>
    <property type="molecule type" value="Genomic_DNA"/>
</dbReference>
<dbReference type="AlphaFoldDB" id="A0A9J6E3U6"/>
<organism evidence="1 2">
    <name type="scientific">Rhipicephalus microplus</name>
    <name type="common">Cattle tick</name>
    <name type="synonym">Boophilus microplus</name>
    <dbReference type="NCBI Taxonomy" id="6941"/>
    <lineage>
        <taxon>Eukaryota</taxon>
        <taxon>Metazoa</taxon>
        <taxon>Ecdysozoa</taxon>
        <taxon>Arthropoda</taxon>
        <taxon>Chelicerata</taxon>
        <taxon>Arachnida</taxon>
        <taxon>Acari</taxon>
        <taxon>Parasitiformes</taxon>
        <taxon>Ixodida</taxon>
        <taxon>Ixodoidea</taxon>
        <taxon>Ixodidae</taxon>
        <taxon>Rhipicephalinae</taxon>
        <taxon>Rhipicephalus</taxon>
        <taxon>Boophilus</taxon>
    </lineage>
</organism>
<keyword evidence="2" id="KW-1185">Reference proteome</keyword>
<evidence type="ECO:0008006" key="3">
    <source>
        <dbReference type="Google" id="ProtNLM"/>
    </source>
</evidence>
<dbReference type="Proteomes" id="UP000821866">
    <property type="component" value="Chromosome 4"/>
</dbReference>
<reference evidence="1" key="2">
    <citation type="submission" date="2021-09" db="EMBL/GenBank/DDBJ databases">
        <authorList>
            <person name="Jia N."/>
            <person name="Wang J."/>
            <person name="Shi W."/>
            <person name="Du L."/>
            <person name="Sun Y."/>
            <person name="Zhan W."/>
            <person name="Jiang J."/>
            <person name="Wang Q."/>
            <person name="Zhang B."/>
            <person name="Ji P."/>
            <person name="Sakyi L.B."/>
            <person name="Cui X."/>
            <person name="Yuan T."/>
            <person name="Jiang B."/>
            <person name="Yang W."/>
            <person name="Lam T.T.-Y."/>
            <person name="Chang Q."/>
            <person name="Ding S."/>
            <person name="Wang X."/>
            <person name="Zhu J."/>
            <person name="Ruan X."/>
            <person name="Zhao L."/>
            <person name="Wei J."/>
            <person name="Que T."/>
            <person name="Du C."/>
            <person name="Cheng J."/>
            <person name="Dai P."/>
            <person name="Han X."/>
            <person name="Huang E."/>
            <person name="Gao Y."/>
            <person name="Liu J."/>
            <person name="Shao H."/>
            <person name="Ye R."/>
            <person name="Li L."/>
            <person name="Wei W."/>
            <person name="Wang X."/>
            <person name="Wang C."/>
            <person name="Huo Q."/>
            <person name="Li W."/>
            <person name="Guo W."/>
            <person name="Chen H."/>
            <person name="Chen S."/>
            <person name="Zhou L."/>
            <person name="Zhou L."/>
            <person name="Ni X."/>
            <person name="Tian J."/>
            <person name="Zhou Y."/>
            <person name="Sheng Y."/>
            <person name="Liu T."/>
            <person name="Pan Y."/>
            <person name="Xia L."/>
            <person name="Li J."/>
            <person name="Zhao F."/>
            <person name="Cao W."/>
        </authorList>
    </citation>
    <scope>NUCLEOTIDE SEQUENCE</scope>
    <source>
        <strain evidence="1">Rmic-2018</strain>
        <tissue evidence="1">Larvae</tissue>
    </source>
</reference>
<evidence type="ECO:0000313" key="1">
    <source>
        <dbReference type="EMBL" id="KAH8028930.1"/>
    </source>
</evidence>